<keyword evidence="5" id="KW-0238">DNA-binding</keyword>
<feature type="domain" description="ELM2" evidence="12">
    <location>
        <begin position="751"/>
        <end position="842"/>
    </location>
</feature>
<sequence length="1151" mass="129678">MMGDQPLYKTNHTVNTENLYYPQQPQSSPLTNMSSNMNHSYGSTGMDTSQTSPPSPHFPPRSREAAVAGTMPVVTKSLRIEPSHPNNWPHSNAGNHVQMQNDINNSSMIWTSNAQTDAPDGYSYVYSSSANDTTSQKLTSDVLHKLDSFTQVFSNQNLRMQQANNVASSQPSQTAMVENTRDSTLRQLLSQKPPAEQQAAVHPMQRFQHSLTQQMHCGFPVAQSKQQLQAIQYQQQQQQQQMYFEYQQLPQMPQHQPLLQHQQSHAQQLQAQQVLSQQIQQLPQQQYFVHQQSQQHSSVQQQQQCHMHSVPFCQSQQILCQLQQPMQPQMQPPPPYHGDQNHKTMQQPRQYSQEQSHPSQHLQMAAPSQYFYQDQPHYRQMYQQNQLHQQQEEAMQQKPFCAESRIQASLVHHTSIPASEGAEEVTRKELNKMVHPGGLVVPQRPLIAPSNIPHSVKVSQQQSHNYTWSQISLTDVKPVESTVELSGQNRLPFQERADIKNRLTCTMCHKDFKSLPALNGHMRSHGGQRTSPKQSDEGEKQPKEVDNLMPIIMPVSVPVKLQPAEPSKQATTAKDKPANSVSDDEMPVLMKMTDSPPHAPTVAQPCSSSESIRKCQASGSQSEDSYRTQRDKKKYRHRPEPLYIPPPSVNLSTSYQGATLYQSQLRSPRIMGDHLLDRTHEPPPYTPPPMLSPVRQGSGLFSSVISSSYIGTYTALPLTPSTPRILLGRTNSIDALTITPGPGEQTVDIEPRINMGLRFQAAIPALRERSLVENDVSKADLVWKPWCELEDPEMQQKVEDLLNMACSSVVPGGGTNRELALHCLSEAHGNILVAVDILLMKMPIKAKPHPLADYHYAGSDKWTTAERKLFNKALSIHNKDFFLVQKMIKSKTVAQCVEYYYTWKKVLRLGRKHRTRLAEMEAERMFSDQDEELEDEEEEDRKSNQDDNTEVEKSPLPLQMMTVEQPGVQGPTVMCEMPNCGAIFSSRQALNGHARIHGGSSQTPKLTSAAKHKVGGLQPGYASVKNSPAHNTSGETDAATIFPCKECGKMFYKIKSRNAHMKTHRQQEEQQRQKAQKALEVGEIATIVQSATPGAPVLLHPDHMSMVKRHVDLEDNDIIQDLEDVMEESDVMDTDLLLDGDDGEFLQDDDL</sequence>
<dbReference type="EMBL" id="BEZZ01000031">
    <property type="protein sequence ID" value="GCC23489.1"/>
    <property type="molecule type" value="Genomic_DNA"/>
</dbReference>
<dbReference type="InterPro" id="IPR000949">
    <property type="entry name" value="ELM2_dom"/>
</dbReference>
<dbReference type="GO" id="GO:0003677">
    <property type="term" value="F:DNA binding"/>
    <property type="evidence" value="ECO:0007669"/>
    <property type="project" value="UniProtKB-KW"/>
</dbReference>
<evidence type="ECO:0000256" key="4">
    <source>
        <dbReference type="ARBA" id="ARBA00023015"/>
    </source>
</evidence>
<keyword evidence="8" id="KW-0863">Zinc-finger</keyword>
<feature type="compositionally biased region" description="Acidic residues" evidence="10">
    <location>
        <begin position="928"/>
        <end position="939"/>
    </location>
</feature>
<keyword evidence="2" id="KW-0597">Phosphoprotein</keyword>
<feature type="coiled-coil region" evidence="9">
    <location>
        <begin position="1058"/>
        <end position="1085"/>
    </location>
</feature>
<evidence type="ECO:0000313" key="14">
    <source>
        <dbReference type="EMBL" id="GCC23489.1"/>
    </source>
</evidence>
<feature type="domain" description="C2H2-type" evidence="11">
    <location>
        <begin position="973"/>
        <end position="1002"/>
    </location>
</feature>
<protein>
    <recommendedName>
        <fullName evidence="16">Transcriptional-regulating factor 1</fullName>
    </recommendedName>
</protein>
<dbReference type="OMA" id="IIEDCMT"/>
<dbReference type="GO" id="GO:0006357">
    <property type="term" value="P:regulation of transcription by RNA polymerase II"/>
    <property type="evidence" value="ECO:0007669"/>
    <property type="project" value="TreeGrafter"/>
</dbReference>
<dbReference type="FunFam" id="1.10.10.60:FF:000086">
    <property type="entry name" value="transcriptional-regulating factor 1 isoform X1"/>
    <property type="match status" value="1"/>
</dbReference>
<feature type="compositionally biased region" description="Polar residues" evidence="10">
    <location>
        <begin position="343"/>
        <end position="362"/>
    </location>
</feature>
<dbReference type="Gene3D" id="3.30.160.60">
    <property type="entry name" value="Classic Zinc Finger"/>
    <property type="match status" value="1"/>
</dbReference>
<keyword evidence="3" id="KW-0007">Acetylation</keyword>
<dbReference type="PROSITE" id="PS50157">
    <property type="entry name" value="ZINC_FINGER_C2H2_2"/>
    <property type="match status" value="3"/>
</dbReference>
<dbReference type="InterPro" id="IPR051066">
    <property type="entry name" value="Trans_reg/Corepressor"/>
</dbReference>
<dbReference type="PROSITE" id="PS00028">
    <property type="entry name" value="ZINC_FINGER_C2H2_1"/>
    <property type="match status" value="3"/>
</dbReference>
<keyword evidence="6" id="KW-0804">Transcription</keyword>
<keyword evidence="15" id="KW-1185">Reference proteome</keyword>
<dbReference type="GO" id="GO:0000118">
    <property type="term" value="C:histone deacetylase complex"/>
    <property type="evidence" value="ECO:0007669"/>
    <property type="project" value="TreeGrafter"/>
</dbReference>
<feature type="compositionally biased region" description="Polar residues" evidence="10">
    <location>
        <begin position="8"/>
        <end position="48"/>
    </location>
</feature>
<comment type="caution">
    <text evidence="14">The sequence shown here is derived from an EMBL/GenBank/DDBJ whole genome shotgun (WGS) entry which is preliminary data.</text>
</comment>
<comment type="subcellular location">
    <subcellularLocation>
        <location evidence="1">Nucleus</location>
    </subcellularLocation>
</comment>
<evidence type="ECO:0000256" key="9">
    <source>
        <dbReference type="SAM" id="Coils"/>
    </source>
</evidence>
<keyword evidence="8" id="KW-0862">Zinc</keyword>
<dbReference type="InterPro" id="IPR036236">
    <property type="entry name" value="Znf_C2H2_sf"/>
</dbReference>
<feature type="region of interest" description="Disordered" evidence="10">
    <location>
        <begin position="564"/>
        <end position="583"/>
    </location>
</feature>
<evidence type="ECO:0000259" key="13">
    <source>
        <dbReference type="PROSITE" id="PS51293"/>
    </source>
</evidence>
<organism evidence="14 15">
    <name type="scientific">Chiloscyllium punctatum</name>
    <name type="common">Brownbanded bambooshark</name>
    <name type="synonym">Hemiscyllium punctatum</name>
    <dbReference type="NCBI Taxonomy" id="137246"/>
    <lineage>
        <taxon>Eukaryota</taxon>
        <taxon>Metazoa</taxon>
        <taxon>Chordata</taxon>
        <taxon>Craniata</taxon>
        <taxon>Vertebrata</taxon>
        <taxon>Chondrichthyes</taxon>
        <taxon>Elasmobranchii</taxon>
        <taxon>Galeomorphii</taxon>
        <taxon>Galeoidea</taxon>
        <taxon>Orectolobiformes</taxon>
        <taxon>Hemiscylliidae</taxon>
        <taxon>Chiloscyllium</taxon>
    </lineage>
</organism>
<feature type="region of interest" description="Disordered" evidence="10">
    <location>
        <begin position="922"/>
        <end position="957"/>
    </location>
</feature>
<feature type="domain" description="C2H2-type" evidence="11">
    <location>
        <begin position="503"/>
        <end position="530"/>
    </location>
</feature>
<dbReference type="GO" id="GO:0008270">
    <property type="term" value="F:zinc ion binding"/>
    <property type="evidence" value="ECO:0007669"/>
    <property type="project" value="UniProtKB-KW"/>
</dbReference>
<feature type="compositionally biased region" description="Basic and acidic residues" evidence="10">
    <location>
        <begin position="940"/>
        <end position="953"/>
    </location>
</feature>
<keyword evidence="8" id="KW-0479">Metal-binding</keyword>
<feature type="region of interest" description="Disordered" evidence="10">
    <location>
        <begin position="589"/>
        <end position="649"/>
    </location>
</feature>
<keyword evidence="9" id="KW-0175">Coiled coil</keyword>
<name>A0A401RZE5_CHIPU</name>
<evidence type="ECO:0000259" key="12">
    <source>
        <dbReference type="PROSITE" id="PS51156"/>
    </source>
</evidence>
<evidence type="ECO:0000259" key="11">
    <source>
        <dbReference type="PROSITE" id="PS50157"/>
    </source>
</evidence>
<dbReference type="SMART" id="SM00355">
    <property type="entry name" value="ZnF_C2H2"/>
    <property type="match status" value="3"/>
</dbReference>
<reference evidence="14 15" key="1">
    <citation type="journal article" date="2018" name="Nat. Ecol. Evol.">
        <title>Shark genomes provide insights into elasmobranch evolution and the origin of vertebrates.</title>
        <authorList>
            <person name="Hara Y"/>
            <person name="Yamaguchi K"/>
            <person name="Onimaru K"/>
            <person name="Kadota M"/>
            <person name="Koyanagi M"/>
            <person name="Keeley SD"/>
            <person name="Tatsumi K"/>
            <person name="Tanaka K"/>
            <person name="Motone F"/>
            <person name="Kageyama Y"/>
            <person name="Nozu R"/>
            <person name="Adachi N"/>
            <person name="Nishimura O"/>
            <person name="Nakagawa R"/>
            <person name="Tanegashima C"/>
            <person name="Kiyatake I"/>
            <person name="Matsumoto R"/>
            <person name="Murakumo K"/>
            <person name="Nishida K"/>
            <person name="Terakita A"/>
            <person name="Kuratani S"/>
            <person name="Sato K"/>
            <person name="Hyodo S Kuraku.S."/>
        </authorList>
    </citation>
    <scope>NUCLEOTIDE SEQUENCE [LARGE SCALE GENOMIC DNA]</scope>
</reference>
<feature type="region of interest" description="Disordered" evidence="10">
    <location>
        <begin position="516"/>
        <end position="541"/>
    </location>
</feature>
<evidence type="ECO:0000256" key="1">
    <source>
        <dbReference type="ARBA" id="ARBA00004123"/>
    </source>
</evidence>
<dbReference type="PANTHER" id="PTHR16089">
    <property type="entry name" value="REST COREPRESSOR COREST PROTEIN-RELATED"/>
    <property type="match status" value="1"/>
</dbReference>
<keyword evidence="7" id="KW-0539">Nucleus</keyword>
<proteinExistence type="predicted"/>
<dbReference type="SMART" id="SM00717">
    <property type="entry name" value="SANT"/>
    <property type="match status" value="1"/>
</dbReference>
<accession>A0A401RZE5</accession>
<dbReference type="InterPro" id="IPR017884">
    <property type="entry name" value="SANT_dom"/>
</dbReference>
<evidence type="ECO:0000256" key="5">
    <source>
        <dbReference type="ARBA" id="ARBA00023125"/>
    </source>
</evidence>
<dbReference type="OrthoDB" id="10258692at2759"/>
<dbReference type="SMART" id="SM01189">
    <property type="entry name" value="ELM2"/>
    <property type="match status" value="1"/>
</dbReference>
<evidence type="ECO:0000313" key="15">
    <source>
        <dbReference type="Proteomes" id="UP000287033"/>
    </source>
</evidence>
<dbReference type="SUPFAM" id="SSF57667">
    <property type="entry name" value="beta-beta-alpha zinc fingers"/>
    <property type="match status" value="1"/>
</dbReference>
<dbReference type="InterPro" id="IPR013087">
    <property type="entry name" value="Znf_C2H2_type"/>
</dbReference>
<evidence type="ECO:0000256" key="2">
    <source>
        <dbReference type="ARBA" id="ARBA00022553"/>
    </source>
</evidence>
<dbReference type="SUPFAM" id="SSF46689">
    <property type="entry name" value="Homeodomain-like"/>
    <property type="match status" value="1"/>
</dbReference>
<dbReference type="GO" id="GO:0003714">
    <property type="term" value="F:transcription corepressor activity"/>
    <property type="evidence" value="ECO:0007669"/>
    <property type="project" value="TreeGrafter"/>
</dbReference>
<dbReference type="PROSITE" id="PS51293">
    <property type="entry name" value="SANT"/>
    <property type="match status" value="1"/>
</dbReference>
<evidence type="ECO:0008006" key="16">
    <source>
        <dbReference type="Google" id="ProtNLM"/>
    </source>
</evidence>
<feature type="domain" description="C2H2-type" evidence="11">
    <location>
        <begin position="1042"/>
        <end position="1069"/>
    </location>
</feature>
<evidence type="ECO:0000256" key="3">
    <source>
        <dbReference type="ARBA" id="ARBA00022990"/>
    </source>
</evidence>
<dbReference type="Pfam" id="PF00249">
    <property type="entry name" value="Myb_DNA-binding"/>
    <property type="match status" value="1"/>
</dbReference>
<dbReference type="GO" id="GO:0005667">
    <property type="term" value="C:transcription regulator complex"/>
    <property type="evidence" value="ECO:0007669"/>
    <property type="project" value="TreeGrafter"/>
</dbReference>
<dbReference type="Pfam" id="PF01448">
    <property type="entry name" value="ELM2"/>
    <property type="match status" value="1"/>
</dbReference>
<feature type="domain" description="SANT" evidence="13">
    <location>
        <begin position="857"/>
        <end position="908"/>
    </location>
</feature>
<feature type="region of interest" description="Disordered" evidence="10">
    <location>
        <begin position="1"/>
        <end position="65"/>
    </location>
</feature>
<dbReference type="PANTHER" id="PTHR16089:SF19">
    <property type="entry name" value="TRANSCRIPTIONAL-REGULATING FACTOR 1"/>
    <property type="match status" value="1"/>
</dbReference>
<dbReference type="Proteomes" id="UP000287033">
    <property type="component" value="Unassembled WGS sequence"/>
</dbReference>
<feature type="region of interest" description="Disordered" evidence="10">
    <location>
        <begin position="326"/>
        <end position="362"/>
    </location>
</feature>
<dbReference type="InterPro" id="IPR009057">
    <property type="entry name" value="Homeodomain-like_sf"/>
</dbReference>
<keyword evidence="4" id="KW-0805">Transcription regulation</keyword>
<evidence type="ECO:0000256" key="7">
    <source>
        <dbReference type="ARBA" id="ARBA00023242"/>
    </source>
</evidence>
<dbReference type="STRING" id="137246.A0A401RZE5"/>
<evidence type="ECO:0000256" key="10">
    <source>
        <dbReference type="SAM" id="MobiDB-lite"/>
    </source>
</evidence>
<dbReference type="InterPro" id="IPR001005">
    <property type="entry name" value="SANT/Myb"/>
</dbReference>
<dbReference type="Gene3D" id="1.10.10.60">
    <property type="entry name" value="Homeodomain-like"/>
    <property type="match status" value="1"/>
</dbReference>
<dbReference type="PROSITE" id="PS51156">
    <property type="entry name" value="ELM2"/>
    <property type="match status" value="1"/>
</dbReference>
<evidence type="ECO:0000256" key="6">
    <source>
        <dbReference type="ARBA" id="ARBA00023163"/>
    </source>
</evidence>
<evidence type="ECO:0000256" key="8">
    <source>
        <dbReference type="PROSITE-ProRule" id="PRU00042"/>
    </source>
</evidence>
<dbReference type="AlphaFoldDB" id="A0A401RZE5"/>
<gene>
    <name evidence="14" type="ORF">chiPu_0001885</name>
</gene>
<dbReference type="Pfam" id="PF13912">
    <property type="entry name" value="zf-C2H2_6"/>
    <property type="match status" value="2"/>
</dbReference>